<comment type="caution">
    <text evidence="2">The sequence shown here is derived from an EMBL/GenBank/DDBJ whole genome shotgun (WGS) entry which is preliminary data.</text>
</comment>
<reference evidence="2" key="1">
    <citation type="journal article" date="2023" name="IScience">
        <title>Live-bearing cockroach genome reveals convergent evolutionary mechanisms linked to viviparity in insects and beyond.</title>
        <authorList>
            <person name="Fouks B."/>
            <person name="Harrison M.C."/>
            <person name="Mikhailova A.A."/>
            <person name="Marchal E."/>
            <person name="English S."/>
            <person name="Carruthers M."/>
            <person name="Jennings E.C."/>
            <person name="Chiamaka E.L."/>
            <person name="Frigard R.A."/>
            <person name="Pippel M."/>
            <person name="Attardo G.M."/>
            <person name="Benoit J.B."/>
            <person name="Bornberg-Bauer E."/>
            <person name="Tobe S.S."/>
        </authorList>
    </citation>
    <scope>NUCLEOTIDE SEQUENCE</scope>
    <source>
        <strain evidence="2">Stay&amp;Tobe</strain>
    </source>
</reference>
<protein>
    <submittedName>
        <fullName evidence="2">Uncharacterized protein</fullName>
    </submittedName>
</protein>
<dbReference type="EMBL" id="JASPKZ010000073">
    <property type="protein sequence ID" value="KAJ9600712.1"/>
    <property type="molecule type" value="Genomic_DNA"/>
</dbReference>
<keyword evidence="1" id="KW-1133">Transmembrane helix</keyword>
<keyword evidence="1" id="KW-0812">Transmembrane</keyword>
<evidence type="ECO:0000313" key="3">
    <source>
        <dbReference type="Proteomes" id="UP001233999"/>
    </source>
</evidence>
<proteinExistence type="predicted"/>
<sequence>GYPVFPFAILADHAIHPPPDLVLHSTFLWLFVLFTIPPSLLASSTYSLPLHCVNVSDYLPTHLLPILGFHMVILCAHLLPSVLATLQIVHLVFLDIKTIYIRNRLCCRNIFLLSFCSRNSLHPKSLTITIVQPLIKYFCSKCRPT</sequence>
<keyword evidence="1" id="KW-0472">Membrane</keyword>
<feature type="transmembrane region" description="Helical" evidence="1">
    <location>
        <begin position="66"/>
        <end position="94"/>
    </location>
</feature>
<dbReference type="Proteomes" id="UP001233999">
    <property type="component" value="Unassembled WGS sequence"/>
</dbReference>
<feature type="transmembrane region" description="Helical" evidence="1">
    <location>
        <begin position="27"/>
        <end position="46"/>
    </location>
</feature>
<dbReference type="AlphaFoldDB" id="A0AAD8AKG1"/>
<reference evidence="2" key="2">
    <citation type="submission" date="2023-05" db="EMBL/GenBank/DDBJ databases">
        <authorList>
            <person name="Fouks B."/>
        </authorList>
    </citation>
    <scope>NUCLEOTIDE SEQUENCE</scope>
    <source>
        <strain evidence="2">Stay&amp;Tobe</strain>
        <tissue evidence="2">Testes</tissue>
    </source>
</reference>
<organism evidence="2 3">
    <name type="scientific">Diploptera punctata</name>
    <name type="common">Pacific beetle cockroach</name>
    <dbReference type="NCBI Taxonomy" id="6984"/>
    <lineage>
        <taxon>Eukaryota</taxon>
        <taxon>Metazoa</taxon>
        <taxon>Ecdysozoa</taxon>
        <taxon>Arthropoda</taxon>
        <taxon>Hexapoda</taxon>
        <taxon>Insecta</taxon>
        <taxon>Pterygota</taxon>
        <taxon>Neoptera</taxon>
        <taxon>Polyneoptera</taxon>
        <taxon>Dictyoptera</taxon>
        <taxon>Blattodea</taxon>
        <taxon>Blaberoidea</taxon>
        <taxon>Blaberidae</taxon>
        <taxon>Diplopterinae</taxon>
        <taxon>Diploptera</taxon>
    </lineage>
</organism>
<evidence type="ECO:0000313" key="2">
    <source>
        <dbReference type="EMBL" id="KAJ9600712.1"/>
    </source>
</evidence>
<gene>
    <name evidence="2" type="ORF">L9F63_026150</name>
</gene>
<feature type="non-terminal residue" evidence="2">
    <location>
        <position position="1"/>
    </location>
</feature>
<accession>A0AAD8AKG1</accession>
<keyword evidence="3" id="KW-1185">Reference proteome</keyword>
<name>A0AAD8AKG1_DIPPU</name>
<feature type="non-terminal residue" evidence="2">
    <location>
        <position position="145"/>
    </location>
</feature>
<evidence type="ECO:0000256" key="1">
    <source>
        <dbReference type="SAM" id="Phobius"/>
    </source>
</evidence>